<keyword evidence="2" id="KW-0396">Initiation factor</keyword>
<dbReference type="GO" id="GO:0008418">
    <property type="term" value="F:protein-N-terminal asparagine amidohydrolase activity"/>
    <property type="evidence" value="ECO:0007669"/>
    <property type="project" value="InterPro"/>
</dbReference>
<dbReference type="Proteomes" id="UP000789570">
    <property type="component" value="Unassembled WGS sequence"/>
</dbReference>
<evidence type="ECO:0000256" key="2">
    <source>
        <dbReference type="ARBA" id="ARBA00022540"/>
    </source>
</evidence>
<dbReference type="GO" id="GO:0070773">
    <property type="term" value="F:protein-N-terminal glutamine amidohydrolase activity"/>
    <property type="evidence" value="ECO:0007669"/>
    <property type="project" value="InterPro"/>
</dbReference>
<dbReference type="Pfam" id="PF01873">
    <property type="entry name" value="eIF-5_eIF-2B"/>
    <property type="match status" value="1"/>
</dbReference>
<dbReference type="InterPro" id="IPR036526">
    <property type="entry name" value="C-N_Hydrolase_sf"/>
</dbReference>
<gene>
    <name evidence="6" type="ORF">FCALED_LOCUS11317</name>
</gene>
<name>A0A9N9E1H5_9GLOM</name>
<keyword evidence="7" id="KW-1185">Reference proteome</keyword>
<dbReference type="GO" id="GO:0003743">
    <property type="term" value="F:translation initiation factor activity"/>
    <property type="evidence" value="ECO:0007669"/>
    <property type="project" value="UniProtKB-KW"/>
</dbReference>
<dbReference type="GO" id="GO:0030163">
    <property type="term" value="P:protein catabolic process"/>
    <property type="evidence" value="ECO:0007669"/>
    <property type="project" value="TreeGrafter"/>
</dbReference>
<evidence type="ECO:0000313" key="6">
    <source>
        <dbReference type="EMBL" id="CAG8656066.1"/>
    </source>
</evidence>
<dbReference type="AlphaFoldDB" id="A0A9N9E1H5"/>
<protein>
    <submittedName>
        <fullName evidence="6">4613_t:CDS:1</fullName>
    </submittedName>
</protein>
<feature type="compositionally biased region" description="Basic and acidic residues" evidence="4">
    <location>
        <begin position="102"/>
        <end position="119"/>
    </location>
</feature>
<dbReference type="InterPro" id="IPR039703">
    <property type="entry name" value="Nta1"/>
</dbReference>
<evidence type="ECO:0000256" key="3">
    <source>
        <dbReference type="ARBA" id="ARBA00022917"/>
    </source>
</evidence>
<dbReference type="SUPFAM" id="SSF100966">
    <property type="entry name" value="Translation initiation factor 2 beta, aIF2beta, N-terminal domain"/>
    <property type="match status" value="1"/>
</dbReference>
<dbReference type="InterPro" id="IPR016189">
    <property type="entry name" value="Transl_init_fac_IF2/IF5_N"/>
</dbReference>
<comment type="caution">
    <text evidence="6">The sequence shown here is derived from an EMBL/GenBank/DDBJ whole genome shotgun (WGS) entry which is preliminary data.</text>
</comment>
<dbReference type="PANTHER" id="PTHR11750:SF26">
    <property type="entry name" value="PROTEIN N-TERMINAL AMIDASE"/>
    <property type="match status" value="1"/>
</dbReference>
<accession>A0A9N9E1H5</accession>
<proteinExistence type="inferred from homology"/>
<dbReference type="Pfam" id="PF00795">
    <property type="entry name" value="CN_hydrolase"/>
    <property type="match status" value="1"/>
</dbReference>
<dbReference type="InterPro" id="IPR016190">
    <property type="entry name" value="Transl_init_fac_IF2/IF5_Zn-bd"/>
</dbReference>
<dbReference type="FunFam" id="3.30.30.170:FF:000001">
    <property type="entry name" value="Eukaryotic translation initiation factor 2 subunit"/>
    <property type="match status" value="1"/>
</dbReference>
<dbReference type="Gene3D" id="3.60.110.10">
    <property type="entry name" value="Carbon-nitrogen hydrolase"/>
    <property type="match status" value="1"/>
</dbReference>
<dbReference type="SMART" id="SM00653">
    <property type="entry name" value="eIF2B_5"/>
    <property type="match status" value="1"/>
</dbReference>
<feature type="region of interest" description="Disordered" evidence="4">
    <location>
        <begin position="102"/>
        <end position="140"/>
    </location>
</feature>
<dbReference type="PANTHER" id="PTHR11750">
    <property type="entry name" value="PROTEIN N-TERMINAL AMIDASE"/>
    <property type="match status" value="1"/>
</dbReference>
<evidence type="ECO:0000259" key="5">
    <source>
        <dbReference type="PROSITE" id="PS50263"/>
    </source>
</evidence>
<evidence type="ECO:0000256" key="4">
    <source>
        <dbReference type="SAM" id="MobiDB-lite"/>
    </source>
</evidence>
<dbReference type="SUPFAM" id="SSF75689">
    <property type="entry name" value="Zinc-binding domain of translation initiation factor 2 beta"/>
    <property type="match status" value="1"/>
</dbReference>
<dbReference type="EMBL" id="CAJVPQ010004659">
    <property type="protein sequence ID" value="CAG8656066.1"/>
    <property type="molecule type" value="Genomic_DNA"/>
</dbReference>
<evidence type="ECO:0000256" key="1">
    <source>
        <dbReference type="ARBA" id="ARBA00010397"/>
    </source>
</evidence>
<comment type="similarity">
    <text evidence="1">Belongs to the eIF-2-beta/eIF-5 family.</text>
</comment>
<evidence type="ECO:0000313" key="7">
    <source>
        <dbReference type="Proteomes" id="UP000789570"/>
    </source>
</evidence>
<reference evidence="6" key="1">
    <citation type="submission" date="2021-06" db="EMBL/GenBank/DDBJ databases">
        <authorList>
            <person name="Kallberg Y."/>
            <person name="Tangrot J."/>
            <person name="Rosling A."/>
        </authorList>
    </citation>
    <scope>NUCLEOTIDE SEQUENCE</scope>
    <source>
        <strain evidence="6">UK204</strain>
    </source>
</reference>
<dbReference type="InterPro" id="IPR002735">
    <property type="entry name" value="Transl_init_fac_IF2/IF5_dom"/>
</dbReference>
<organism evidence="6 7">
    <name type="scientific">Funneliformis caledonium</name>
    <dbReference type="NCBI Taxonomy" id="1117310"/>
    <lineage>
        <taxon>Eukaryota</taxon>
        <taxon>Fungi</taxon>
        <taxon>Fungi incertae sedis</taxon>
        <taxon>Mucoromycota</taxon>
        <taxon>Glomeromycotina</taxon>
        <taxon>Glomeromycetes</taxon>
        <taxon>Glomerales</taxon>
        <taxon>Glomeraceae</taxon>
        <taxon>Funneliformis</taxon>
    </lineage>
</organism>
<dbReference type="SUPFAM" id="SSF56317">
    <property type="entry name" value="Carbon-nitrogen hydrolase"/>
    <property type="match status" value="1"/>
</dbReference>
<feature type="domain" description="CN hydrolase" evidence="5">
    <location>
        <begin position="340"/>
        <end position="612"/>
    </location>
</feature>
<dbReference type="InterPro" id="IPR003010">
    <property type="entry name" value="C-N_Hydrolase"/>
</dbReference>
<dbReference type="Gene3D" id="3.30.30.170">
    <property type="match status" value="1"/>
</dbReference>
<dbReference type="PROSITE" id="PS50263">
    <property type="entry name" value="CN_HYDROLASE"/>
    <property type="match status" value="1"/>
</dbReference>
<keyword evidence="3" id="KW-0648">Protein biosynthesis</keyword>
<sequence>MDNTIILPNKAVRKSRYRKGYIKKQAKNIDRKEHENNKNVSFNQIDYVGVTYENYNRKSYKKNKEVDKVWFSGRTKANTKFNKFLVEGNGMNVNIVFEDEIETKKDTENQTENGDKSVSAEEPPVEPSDDLPKKKKKKKTDMLEFEKQLKEGEENENRQEDEIFVVEGEQDTKEIKIEETWLSSDRDYTYQELLGRVFQILRQNNPELAGEKKRYTIVPPSVHREGNKKTIFANVADICKRMHRQPEHVIQFLFTELGTSGSIDGSQRLVIKGRFQQKQIENVLRRYIVEYVTCKTCKSPDTILTKENRIFFQQCESCGSTRSVSAIKSASISSILSFNKFEACLQFNPKIGEVERNQNFASSILEKYQPGDIDILILPELAFTGYVFNDKDHIKPYLEDSETGTSVKWAKAQSIRLRAFTVVGYPQIVKGNPDKCYNSLCFVNPYGELIETYQKTHLYETDESWAEEGPGFKSINVPGLGKIGFGICMDLNPYQFKASFTKYEFARYHIQHQTEIILCPMAWIRSEYSQQINVDKPEYRTVNYWCNRLSPYSTNSGPKRNTLFVACNRTGTENGICFAGSSSVLLLSSEHPIVLDSLKSNEEAVMVVDVPRL</sequence>
<dbReference type="OrthoDB" id="201515at2759"/>